<feature type="site" description="Important for catalytic activity, responsible for pKa modulation of the active site Glu and correct orientation of both the proton donor and substrate" evidence="6">
    <location>
        <position position="144"/>
    </location>
</feature>
<comment type="similarity">
    <text evidence="1 7">Belongs to the glycosyl hydrolase 43 family.</text>
</comment>
<evidence type="ECO:0000256" key="4">
    <source>
        <dbReference type="ARBA" id="ARBA00023277"/>
    </source>
</evidence>
<dbReference type="EMBL" id="CYYR01000024">
    <property type="protein sequence ID" value="CUO35670.1"/>
    <property type="molecule type" value="Genomic_DNA"/>
</dbReference>
<dbReference type="InterPro" id="IPR006710">
    <property type="entry name" value="Glyco_hydro_43"/>
</dbReference>
<protein>
    <submittedName>
        <fullName evidence="8">Xylosidase/arabinosidase</fullName>
    </submittedName>
</protein>
<dbReference type="SUPFAM" id="SSF75005">
    <property type="entry name" value="Arabinanase/levansucrase/invertase"/>
    <property type="match status" value="1"/>
</dbReference>
<proteinExistence type="inferred from homology"/>
<dbReference type="Proteomes" id="UP000095395">
    <property type="component" value="Unassembled WGS sequence"/>
</dbReference>
<dbReference type="PANTHER" id="PTHR43772">
    <property type="entry name" value="ENDO-1,4-BETA-XYLANASE"/>
    <property type="match status" value="1"/>
</dbReference>
<evidence type="ECO:0000256" key="2">
    <source>
        <dbReference type="ARBA" id="ARBA00022651"/>
    </source>
</evidence>
<evidence type="ECO:0000313" key="9">
    <source>
        <dbReference type="Proteomes" id="UP000095395"/>
    </source>
</evidence>
<dbReference type="AlphaFoldDB" id="A0A174EI74"/>
<reference evidence="8 9" key="1">
    <citation type="submission" date="2015-09" db="EMBL/GenBank/DDBJ databases">
        <authorList>
            <consortium name="Pathogen Informatics"/>
        </authorList>
    </citation>
    <scope>NUCLEOTIDE SEQUENCE [LARGE SCALE GENOMIC DNA]</scope>
    <source>
        <strain evidence="8 9">2789STDY5608835</strain>
    </source>
</reference>
<evidence type="ECO:0000256" key="3">
    <source>
        <dbReference type="ARBA" id="ARBA00022801"/>
    </source>
</evidence>
<dbReference type="GO" id="GO:0004553">
    <property type="term" value="F:hydrolase activity, hydrolyzing O-glycosyl compounds"/>
    <property type="evidence" value="ECO:0007669"/>
    <property type="project" value="InterPro"/>
</dbReference>
<name>A0A174EI74_9FIRM</name>
<evidence type="ECO:0000256" key="6">
    <source>
        <dbReference type="PIRSR" id="PIRSR606710-2"/>
    </source>
</evidence>
<evidence type="ECO:0000256" key="5">
    <source>
        <dbReference type="ARBA" id="ARBA00023295"/>
    </source>
</evidence>
<evidence type="ECO:0000256" key="7">
    <source>
        <dbReference type="RuleBase" id="RU361187"/>
    </source>
</evidence>
<keyword evidence="5 7" id="KW-0326">Glycosidase</keyword>
<dbReference type="Pfam" id="PF04616">
    <property type="entry name" value="Glyco_hydro_43"/>
    <property type="match status" value="1"/>
</dbReference>
<sequence length="475" mass="53172">MKKQCFNPYLPSYEYIPDGEPYVFDGRVYVYGSHDRFGAMSFCENDYVTWSAPEEDLSDWRYEGIIFHRTDDPMNEDGKAPLFAPDVQKGTDGKYYLYYAPAGLNVIGVACSEKPAGLYSFCGHVKYSDNTLLGQKKEHGIVFDPGVFLDDDGQVYLYYGFTPLGVDLKGVQTGPFVVKLEGDMYTMKEDPVPVEICGCADRGHSFFEASSMRKINGKYYFIYSSLNSHELCYAIGKNSMGPFEYGGALHSNGDIGYQGRKEENRTCYTGNNHGSLVCIKGRWYIFGHRMTNYTAFSRQGVAEAVRILPDGSIPQIEMTSCGLNNGPLDGKGEYEARIACNLWSKAGARHYVGGSTGAEAEELRRDHPVFTQDGEDREECPNQHIANMHDGATAGFKYFSMPEKVTICIVTRGADGKMEVRTEPDGDVQAQILLKSGMQWQESEKVPLKIPGEKQTLYFTYCGEGVIDFMKFKLE</sequence>
<dbReference type="CDD" id="cd18620">
    <property type="entry name" value="GH43_XylA-like"/>
    <property type="match status" value="1"/>
</dbReference>
<accession>A0A174EI74</accession>
<dbReference type="InterPro" id="IPR023296">
    <property type="entry name" value="Glyco_hydro_beta-prop_sf"/>
</dbReference>
<keyword evidence="2" id="KW-0624">Polysaccharide degradation</keyword>
<dbReference type="Gene3D" id="2.115.10.20">
    <property type="entry name" value="Glycosyl hydrolase domain, family 43"/>
    <property type="match status" value="1"/>
</dbReference>
<keyword evidence="3 7" id="KW-0378">Hydrolase</keyword>
<gene>
    <name evidence="8" type="primary">xylA</name>
    <name evidence="8" type="ORF">ERS852392_02920</name>
</gene>
<keyword evidence="4" id="KW-0119">Carbohydrate metabolism</keyword>
<dbReference type="InterPro" id="IPR052176">
    <property type="entry name" value="Glycosyl_Hydrlase_43_Enz"/>
</dbReference>
<dbReference type="Gene3D" id="2.60.120.260">
    <property type="entry name" value="Galactose-binding domain-like"/>
    <property type="match status" value="1"/>
</dbReference>
<evidence type="ECO:0000313" key="8">
    <source>
        <dbReference type="EMBL" id="CUO35670.1"/>
    </source>
</evidence>
<evidence type="ECO:0000256" key="1">
    <source>
        <dbReference type="ARBA" id="ARBA00009865"/>
    </source>
</evidence>
<dbReference type="RefSeq" id="WP_055302848.1">
    <property type="nucleotide sequence ID" value="NZ_CBCTRZ010000016.1"/>
</dbReference>
<dbReference type="PANTHER" id="PTHR43772:SF2">
    <property type="entry name" value="PUTATIVE (AFU_ORTHOLOGUE AFUA_2G04480)-RELATED"/>
    <property type="match status" value="1"/>
</dbReference>
<organism evidence="8 9">
    <name type="scientific">Roseburia inulinivorans</name>
    <dbReference type="NCBI Taxonomy" id="360807"/>
    <lineage>
        <taxon>Bacteria</taxon>
        <taxon>Bacillati</taxon>
        <taxon>Bacillota</taxon>
        <taxon>Clostridia</taxon>
        <taxon>Lachnospirales</taxon>
        <taxon>Lachnospiraceae</taxon>
        <taxon>Roseburia</taxon>
    </lineage>
</organism>
<dbReference type="GO" id="GO:0045493">
    <property type="term" value="P:xylan catabolic process"/>
    <property type="evidence" value="ECO:0007669"/>
    <property type="project" value="UniProtKB-KW"/>
</dbReference>
<keyword evidence="2" id="KW-0858">Xylan degradation</keyword>